<gene>
    <name evidence="1" type="ORF">AVEN_38529_1</name>
</gene>
<reference evidence="1 2" key="1">
    <citation type="journal article" date="2019" name="Sci. Rep.">
        <title>Orb-weaving spider Araneus ventricosus genome elucidates the spidroin gene catalogue.</title>
        <authorList>
            <person name="Kono N."/>
            <person name="Nakamura H."/>
            <person name="Ohtoshi R."/>
            <person name="Moran D.A.P."/>
            <person name="Shinohara A."/>
            <person name="Yoshida Y."/>
            <person name="Fujiwara M."/>
            <person name="Mori M."/>
            <person name="Tomita M."/>
            <person name="Arakawa K."/>
        </authorList>
    </citation>
    <scope>NUCLEOTIDE SEQUENCE [LARGE SCALE GENOMIC DNA]</scope>
</reference>
<dbReference type="EMBL" id="BGPR01007456">
    <property type="protein sequence ID" value="GBN27003.1"/>
    <property type="molecule type" value="Genomic_DNA"/>
</dbReference>
<name>A0A4Y2MK02_ARAVE</name>
<dbReference type="Proteomes" id="UP000499080">
    <property type="component" value="Unassembled WGS sequence"/>
</dbReference>
<protein>
    <submittedName>
        <fullName evidence="1">Uncharacterized protein</fullName>
    </submittedName>
</protein>
<evidence type="ECO:0000313" key="2">
    <source>
        <dbReference type="Proteomes" id="UP000499080"/>
    </source>
</evidence>
<organism evidence="1 2">
    <name type="scientific">Araneus ventricosus</name>
    <name type="common">Orbweaver spider</name>
    <name type="synonym">Epeira ventricosa</name>
    <dbReference type="NCBI Taxonomy" id="182803"/>
    <lineage>
        <taxon>Eukaryota</taxon>
        <taxon>Metazoa</taxon>
        <taxon>Ecdysozoa</taxon>
        <taxon>Arthropoda</taxon>
        <taxon>Chelicerata</taxon>
        <taxon>Arachnida</taxon>
        <taxon>Araneae</taxon>
        <taxon>Araneomorphae</taxon>
        <taxon>Entelegynae</taxon>
        <taxon>Araneoidea</taxon>
        <taxon>Araneidae</taxon>
        <taxon>Araneus</taxon>
    </lineage>
</organism>
<evidence type="ECO:0000313" key="1">
    <source>
        <dbReference type="EMBL" id="GBN27003.1"/>
    </source>
</evidence>
<sequence length="119" mass="13474">MSFANAGLVSEAPRWSLSFRAGGFQVRNPSPLKIRCVCGPPFNRFGCRNGSRHGGMGRRSVYVGLVHVKSSRGQRSSRWCGAETWKCWCQLRCRSHHLRLVQNDEVRFKIALLLLRNGT</sequence>
<dbReference type="AlphaFoldDB" id="A0A4Y2MK02"/>
<proteinExistence type="predicted"/>
<accession>A0A4Y2MK02</accession>
<keyword evidence="2" id="KW-1185">Reference proteome</keyword>
<comment type="caution">
    <text evidence="1">The sequence shown here is derived from an EMBL/GenBank/DDBJ whole genome shotgun (WGS) entry which is preliminary data.</text>
</comment>